<dbReference type="SMART" id="SM00900">
    <property type="entry name" value="FMN_bind"/>
    <property type="match status" value="1"/>
</dbReference>
<accession>A0ABP7KZU5</accession>
<evidence type="ECO:0000313" key="4">
    <source>
        <dbReference type="Proteomes" id="UP001501803"/>
    </source>
</evidence>
<evidence type="ECO:0000259" key="2">
    <source>
        <dbReference type="SMART" id="SM00900"/>
    </source>
</evidence>
<gene>
    <name evidence="3" type="ORF">GCM10022381_36490</name>
</gene>
<dbReference type="Pfam" id="PF04205">
    <property type="entry name" value="FMN_bind"/>
    <property type="match status" value="1"/>
</dbReference>
<dbReference type="RefSeq" id="WP_345069300.1">
    <property type="nucleotide sequence ID" value="NZ_BAABCN010000015.1"/>
</dbReference>
<feature type="compositionally biased region" description="Low complexity" evidence="1">
    <location>
        <begin position="55"/>
        <end position="87"/>
    </location>
</feature>
<dbReference type="Proteomes" id="UP001501803">
    <property type="component" value="Unassembled WGS sequence"/>
</dbReference>
<keyword evidence="4" id="KW-1185">Reference proteome</keyword>
<sequence length="178" mass="17982">MRLKKWRGTMLFAVILTTMGLTIGLKLYGTADLVGASASGTTTSAGVALPSTPQPTVASAPVPSGAAVTPTPAPSATAATPSAAASAGVTTTIDGQVEQTRYGPIQVAVTFVDSTITAVTELQAPSNEGRSVEINQQAAPLLEQEVLASQSANIDTVSGATYTSDGYARSVQSAIDQR</sequence>
<dbReference type="EMBL" id="BAABCN010000015">
    <property type="protein sequence ID" value="GAA3891268.1"/>
    <property type="molecule type" value="Genomic_DNA"/>
</dbReference>
<name>A0ABP7KZU5_9MICO</name>
<reference evidence="4" key="1">
    <citation type="journal article" date="2019" name="Int. J. Syst. Evol. Microbiol.">
        <title>The Global Catalogue of Microorganisms (GCM) 10K type strain sequencing project: providing services to taxonomists for standard genome sequencing and annotation.</title>
        <authorList>
            <consortium name="The Broad Institute Genomics Platform"/>
            <consortium name="The Broad Institute Genome Sequencing Center for Infectious Disease"/>
            <person name="Wu L."/>
            <person name="Ma J."/>
        </authorList>
    </citation>
    <scope>NUCLEOTIDE SEQUENCE [LARGE SCALE GENOMIC DNA]</scope>
    <source>
        <strain evidence="4">JCM 17021</strain>
    </source>
</reference>
<feature type="region of interest" description="Disordered" evidence="1">
    <location>
        <begin position="42"/>
        <end position="87"/>
    </location>
</feature>
<organism evidence="3 4">
    <name type="scientific">Leifsonia kafniensis</name>
    <dbReference type="NCBI Taxonomy" id="475957"/>
    <lineage>
        <taxon>Bacteria</taxon>
        <taxon>Bacillati</taxon>
        <taxon>Actinomycetota</taxon>
        <taxon>Actinomycetes</taxon>
        <taxon>Micrococcales</taxon>
        <taxon>Microbacteriaceae</taxon>
        <taxon>Leifsonia</taxon>
    </lineage>
</organism>
<dbReference type="Gene3D" id="3.90.1010.20">
    <property type="match status" value="1"/>
</dbReference>
<comment type="caution">
    <text evidence="3">The sequence shown here is derived from an EMBL/GenBank/DDBJ whole genome shotgun (WGS) entry which is preliminary data.</text>
</comment>
<proteinExistence type="predicted"/>
<evidence type="ECO:0000313" key="3">
    <source>
        <dbReference type="EMBL" id="GAA3891268.1"/>
    </source>
</evidence>
<feature type="domain" description="FMN-binding" evidence="2">
    <location>
        <begin position="101"/>
        <end position="178"/>
    </location>
</feature>
<protein>
    <recommendedName>
        <fullName evidence="2">FMN-binding domain-containing protein</fullName>
    </recommendedName>
</protein>
<dbReference type="InterPro" id="IPR007329">
    <property type="entry name" value="FMN-bd"/>
</dbReference>
<evidence type="ECO:0000256" key="1">
    <source>
        <dbReference type="SAM" id="MobiDB-lite"/>
    </source>
</evidence>